<evidence type="ECO:0000256" key="5">
    <source>
        <dbReference type="ARBA" id="ARBA00022679"/>
    </source>
</evidence>
<evidence type="ECO:0000259" key="9">
    <source>
        <dbReference type="PROSITE" id="PS52019"/>
    </source>
</evidence>
<dbReference type="InterPro" id="IPR057326">
    <property type="entry name" value="KR_dom"/>
</dbReference>
<evidence type="ECO:0000259" key="8">
    <source>
        <dbReference type="PROSITE" id="PS52004"/>
    </source>
</evidence>
<evidence type="ECO:0000256" key="6">
    <source>
        <dbReference type="PROSITE-ProRule" id="PRU01363"/>
    </source>
</evidence>
<dbReference type="PROSITE" id="PS50075">
    <property type="entry name" value="CARRIER"/>
    <property type="match status" value="1"/>
</dbReference>
<dbReference type="InterPro" id="IPR049900">
    <property type="entry name" value="PKS_mFAS_DH"/>
</dbReference>
<dbReference type="CDD" id="cd00833">
    <property type="entry name" value="PKS"/>
    <property type="match status" value="1"/>
</dbReference>
<dbReference type="PROSITE" id="PS52019">
    <property type="entry name" value="PKS_MFAS_DH"/>
    <property type="match status" value="1"/>
</dbReference>
<dbReference type="InterPro" id="IPR050091">
    <property type="entry name" value="PKS_NRPS_Biosynth_Enz"/>
</dbReference>
<keyword evidence="11" id="KW-1185">Reference proteome</keyword>
<keyword evidence="5" id="KW-0808">Transferase</keyword>
<dbReference type="PROSITE" id="PS00606">
    <property type="entry name" value="KS3_1"/>
    <property type="match status" value="1"/>
</dbReference>
<dbReference type="InterPro" id="IPR020841">
    <property type="entry name" value="PKS_Beta-ketoAc_synthase_dom"/>
</dbReference>
<dbReference type="InterPro" id="IPR014031">
    <property type="entry name" value="Ketoacyl_synth_C"/>
</dbReference>
<dbReference type="Pfam" id="PF21089">
    <property type="entry name" value="PKS_DH_N"/>
    <property type="match status" value="1"/>
</dbReference>
<evidence type="ECO:0000259" key="7">
    <source>
        <dbReference type="PROSITE" id="PS50075"/>
    </source>
</evidence>
<dbReference type="PROSITE" id="PS52004">
    <property type="entry name" value="KS3_2"/>
    <property type="match status" value="1"/>
</dbReference>
<feature type="domain" description="PKS/mFAS DH" evidence="9">
    <location>
        <begin position="636"/>
        <end position="919"/>
    </location>
</feature>
<feature type="non-terminal residue" evidence="10">
    <location>
        <position position="1464"/>
    </location>
</feature>
<comment type="pathway">
    <text evidence="1">Lipid metabolism; fatty acid biosynthesis.</text>
</comment>
<dbReference type="SMART" id="SM00823">
    <property type="entry name" value="PKS_PP"/>
    <property type="match status" value="1"/>
</dbReference>
<feature type="domain" description="Ketosynthase family 3 (KS3)" evidence="8">
    <location>
        <begin position="39"/>
        <end position="450"/>
    </location>
</feature>
<protein>
    <submittedName>
        <fullName evidence="10">SDR family NAD(P)-dependent oxidoreductase</fullName>
    </submittedName>
</protein>
<dbReference type="SUPFAM" id="SSF47336">
    <property type="entry name" value="ACP-like"/>
    <property type="match status" value="1"/>
</dbReference>
<name>A0ABT1QZK6_9GAMM</name>
<dbReference type="InterPro" id="IPR036291">
    <property type="entry name" value="NAD(P)-bd_dom_sf"/>
</dbReference>
<dbReference type="InterPro" id="IPR013968">
    <property type="entry name" value="PKS_KR"/>
</dbReference>
<keyword evidence="3" id="KW-0596">Phosphopantetheine</keyword>
<dbReference type="InterPro" id="IPR020806">
    <property type="entry name" value="PKS_PP-bd"/>
</dbReference>
<feature type="active site" description="Proton donor; for dehydratase activity" evidence="6">
    <location>
        <position position="834"/>
    </location>
</feature>
<evidence type="ECO:0000313" key="11">
    <source>
        <dbReference type="Proteomes" id="UP001165498"/>
    </source>
</evidence>
<dbReference type="RefSeq" id="WP_255916905.1">
    <property type="nucleotide sequence ID" value="NZ_JANFQO010000059.1"/>
</dbReference>
<dbReference type="InterPro" id="IPR014030">
    <property type="entry name" value="Ketoacyl_synth_N"/>
</dbReference>
<dbReference type="Gene3D" id="3.40.50.720">
    <property type="entry name" value="NAD(P)-binding Rossmann-like Domain"/>
    <property type="match status" value="1"/>
</dbReference>
<dbReference type="Proteomes" id="UP001165498">
    <property type="component" value="Unassembled WGS sequence"/>
</dbReference>
<dbReference type="InterPro" id="IPR042104">
    <property type="entry name" value="PKS_dehydratase_sf"/>
</dbReference>
<dbReference type="Gene3D" id="1.10.1200.10">
    <property type="entry name" value="ACP-like"/>
    <property type="match status" value="1"/>
</dbReference>
<dbReference type="PANTHER" id="PTHR43775:SF37">
    <property type="entry name" value="SI:DKEY-61P9.11"/>
    <property type="match status" value="1"/>
</dbReference>
<dbReference type="SMART" id="SM00822">
    <property type="entry name" value="PKS_KR"/>
    <property type="match status" value="1"/>
</dbReference>
<dbReference type="Gene3D" id="1.10.1240.100">
    <property type="match status" value="1"/>
</dbReference>
<feature type="region of interest" description="C-terminal hotdog fold" evidence="6">
    <location>
        <begin position="772"/>
        <end position="919"/>
    </location>
</feature>
<dbReference type="InterPro" id="IPR049551">
    <property type="entry name" value="PKS_DH_C"/>
</dbReference>
<dbReference type="InterPro" id="IPR036736">
    <property type="entry name" value="ACP-like_sf"/>
</dbReference>
<dbReference type="Pfam" id="PF08659">
    <property type="entry name" value="KR"/>
    <property type="match status" value="1"/>
</dbReference>
<dbReference type="Pfam" id="PF22621">
    <property type="entry name" value="CurL-like_PKS_C"/>
    <property type="match status" value="1"/>
</dbReference>
<sequence>AGALAAHYAAPAPVQPQAAAPAAVPRPLPLPLAAAPAADAPIAILGLAGRFPQARTVDEFWQLLAEGRDAVAALPPERLAWMDGAGLERLRLGVLPGVDEFDPLFFEISPREAELMDPRQRLLLQEAWNALEDAAQGSAALQRQRVGTFVGVEQGDYQFLVGAGGTLTGNHDGILASRLAYALDLQGPVLAINTACSSGLVALHQACQSLRAGDCDLAVAAAANLMLTAPLFLAMGQAGMLSPQGRCRAFDRHADGMVPGEAVVAVVLKPLAAALADGDPVRAVIRASGINYDGKTNGITAPSGAAQSRLVREVLARSGADARALGYIVTHGTGTRLGDPVEINALQEAVRDLGLAPQSVALTSTKPSVGHSFAASGLVSLACLVQALAHETIPPSLYCSEDSDYVDWSSSAFFVNKTARPWPRQSGRPRLGAVSAFGMSGTNAHVLVEEAPPAARAAPVLPSRVLLLSARSEAALVQRVQDLLAVLRRGDAAAAFAAIAHTLACGRVHAPHRCAVVAGSPDRAIHLLQALLAGEPTPHAFRGVAPREFRGQRVLAEYAGELIGRSQALAADPAGLLDTQLVLAELYCQGYALPWARTDGDAAPARIALPGYPFLRERYWSAPAAAAGVLSGPVLHPLLHANVSDLTEQRFRSRFSGAEPFFADHVIGGARVLPGMAGLEMARAAVQASLPAAAQRPLALALQDVVWLRPLIAAGDGVSTQIALQPQGSAVAFEIRSDGADGAPVLHCQGRAQAFDAAAPALDLAALRAACADASLSAADCYAVYAALGMDYGPSHRGLEQILRGERQVLARVRWPAALAAPDPAYVLHPGLLDAALQAALALSLDDSAAPGRAVMPFALAQASVWQALPPLSWVWLRDSADSTDTLRKLDIDICDEHGAVCVRLAGLAVRPLPAAAAADDVLLFQPQWRELAAPAATAAAPRQVLLCGAPAGLAAAVQAATGDLCQAVPAQGDPAADYTAAAAALLALLQQILAARPQSPVRVQVVVTDAASEAGLAALLLTAQQEQPLLQGQVLRVAALTQDAVLAALALAGRAGLGMLRSEGGAAQQRVWQELAPAAAAPSPWKSGGVYLISGGAGGLGLLLAAQIARRAEGVRLVLCGRSALTASQSAQLQALRDCGAQVDYHAVDVTSAAAVETLIDTLLLQHGSLNGVIHAAGLTRDGYLLHKREADLAAVLAPKVAGVINLDRATAPLALDFFVAYSSVAGALGNVGQADYAAANGYLDGYLALRSQLARSGRRHGRSLSLNWPLWREGGMQVDAATAAALAQRGASLLDSGAGLAALEQALNSRADQVLVLSGNAALLRAQVLAAAAPAAPVSAPAAAAPAAGGELPLADVIAYLKQLLAATFKLAPERIDADAPLQAYGIDSLMVTELNTVLEREFGALSKTLFFEYQTLRAVAEYFQRQQAPRLHALIGTPQGSAAPLRAAAAAPSRSAPAVPA</sequence>
<evidence type="ECO:0000256" key="4">
    <source>
        <dbReference type="ARBA" id="ARBA00022553"/>
    </source>
</evidence>
<evidence type="ECO:0000256" key="1">
    <source>
        <dbReference type="ARBA" id="ARBA00005194"/>
    </source>
</evidence>
<dbReference type="InterPro" id="IPR016039">
    <property type="entry name" value="Thiolase-like"/>
</dbReference>
<dbReference type="SMART" id="SM00825">
    <property type="entry name" value="PKS_KS"/>
    <property type="match status" value="1"/>
</dbReference>
<dbReference type="Gene3D" id="3.40.47.10">
    <property type="match status" value="1"/>
</dbReference>
<dbReference type="Pfam" id="PF00109">
    <property type="entry name" value="ketoacyl-synt"/>
    <property type="match status" value="1"/>
</dbReference>
<feature type="active site" description="Proton acceptor; for dehydratase activity" evidence="6">
    <location>
        <position position="665"/>
    </location>
</feature>
<evidence type="ECO:0000256" key="3">
    <source>
        <dbReference type="ARBA" id="ARBA00022450"/>
    </source>
</evidence>
<reference evidence="10" key="1">
    <citation type="submission" date="2022-07" db="EMBL/GenBank/DDBJ databases">
        <title>Tahibacter sp., a new gammaproteobacterium isolated from the silt sample collected at pig farm.</title>
        <authorList>
            <person name="Chen H."/>
        </authorList>
    </citation>
    <scope>NUCLEOTIDE SEQUENCE</scope>
    <source>
        <strain evidence="10">P2K</strain>
    </source>
</reference>
<dbReference type="InterPro" id="IPR020807">
    <property type="entry name" value="PKS_DH"/>
</dbReference>
<dbReference type="Pfam" id="PF00550">
    <property type="entry name" value="PP-binding"/>
    <property type="match status" value="1"/>
</dbReference>
<dbReference type="InterPro" id="IPR049552">
    <property type="entry name" value="PKS_DH_N"/>
</dbReference>
<keyword evidence="4" id="KW-0597">Phosphoprotein</keyword>
<dbReference type="SUPFAM" id="SSF53901">
    <property type="entry name" value="Thiolase-like"/>
    <property type="match status" value="1"/>
</dbReference>
<dbReference type="SUPFAM" id="SSF51735">
    <property type="entry name" value="NAD(P)-binding Rossmann-fold domains"/>
    <property type="match status" value="1"/>
</dbReference>
<dbReference type="PANTHER" id="PTHR43775">
    <property type="entry name" value="FATTY ACID SYNTHASE"/>
    <property type="match status" value="1"/>
</dbReference>
<feature type="domain" description="Carrier" evidence="7">
    <location>
        <begin position="1357"/>
        <end position="1430"/>
    </location>
</feature>
<evidence type="ECO:0000256" key="2">
    <source>
        <dbReference type="ARBA" id="ARBA00006484"/>
    </source>
</evidence>
<accession>A0ABT1QZK6</accession>
<gene>
    <name evidence="10" type="ORF">NM961_23725</name>
</gene>
<dbReference type="Gene3D" id="3.10.129.110">
    <property type="entry name" value="Polyketide synthase dehydratase"/>
    <property type="match status" value="1"/>
</dbReference>
<feature type="region of interest" description="N-terminal hotdog fold" evidence="6">
    <location>
        <begin position="636"/>
        <end position="759"/>
    </location>
</feature>
<dbReference type="Pfam" id="PF14765">
    <property type="entry name" value="PS-DH"/>
    <property type="match status" value="1"/>
</dbReference>
<proteinExistence type="inferred from homology"/>
<comment type="similarity">
    <text evidence="2">Belongs to the short-chain dehydrogenases/reductases (SDR) family.</text>
</comment>
<dbReference type="Pfam" id="PF02801">
    <property type="entry name" value="Ketoacyl-synt_C"/>
    <property type="match status" value="1"/>
</dbReference>
<comment type="caution">
    <text evidence="10">The sequence shown here is derived from an EMBL/GenBank/DDBJ whole genome shotgun (WGS) entry which is preliminary data.</text>
</comment>
<dbReference type="CDD" id="cd08953">
    <property type="entry name" value="KR_2_SDR_x"/>
    <property type="match status" value="1"/>
</dbReference>
<dbReference type="EMBL" id="JANFQO010000059">
    <property type="protein sequence ID" value="MCQ4167724.1"/>
    <property type="molecule type" value="Genomic_DNA"/>
</dbReference>
<evidence type="ECO:0000313" key="10">
    <source>
        <dbReference type="EMBL" id="MCQ4167724.1"/>
    </source>
</evidence>
<feature type="non-terminal residue" evidence="10">
    <location>
        <position position="1"/>
    </location>
</feature>
<dbReference type="InterPro" id="IPR018201">
    <property type="entry name" value="Ketoacyl_synth_AS"/>
</dbReference>
<dbReference type="InterPro" id="IPR009081">
    <property type="entry name" value="PP-bd_ACP"/>
</dbReference>
<dbReference type="SMART" id="SM00826">
    <property type="entry name" value="PKS_DH"/>
    <property type="match status" value="1"/>
</dbReference>
<organism evidence="10 11">
    <name type="scientific">Tahibacter harae</name>
    <dbReference type="NCBI Taxonomy" id="2963937"/>
    <lineage>
        <taxon>Bacteria</taxon>
        <taxon>Pseudomonadati</taxon>
        <taxon>Pseudomonadota</taxon>
        <taxon>Gammaproteobacteria</taxon>
        <taxon>Lysobacterales</taxon>
        <taxon>Rhodanobacteraceae</taxon>
        <taxon>Tahibacter</taxon>
    </lineage>
</organism>